<evidence type="ECO:0000259" key="1">
    <source>
        <dbReference type="PROSITE" id="PS51202"/>
    </source>
</evidence>
<evidence type="ECO:0000313" key="3">
    <source>
        <dbReference type="Proteomes" id="UP000006546"/>
    </source>
</evidence>
<sequence length="242" mass="26838">MKQFAIIGLDVFGLRMLEQFSEIGADVIIIDKNPDTVNKYKELARDSYILDVINEAALNRIVPQDIDAVIIDLGSRIEASIMVCNFLKKMGIRNIIVKAETSEHGEVLSIVGATRVIYPDREAARTLTPLLVSNAMFQYMAVSEHLVLAEVGVTEELAGKTVVDSNIRNKFGLNIVAIRKSGDSDFSFLQDIHHVFSADDVMLVAGSPDSIHAFVKAEIPHDVRPFSGMFKHLFPALQKQKK</sequence>
<dbReference type="InterPro" id="IPR036291">
    <property type="entry name" value="NAD(P)-bd_dom_sf"/>
</dbReference>
<dbReference type="SUPFAM" id="SSF51735">
    <property type="entry name" value="NAD(P)-binding Rossmann-fold domains"/>
    <property type="match status" value="1"/>
</dbReference>
<reference evidence="3" key="1">
    <citation type="submission" date="2011-04" db="EMBL/GenBank/DDBJ databases">
        <title>The complete genome of Treponema brennaborense DSM 12168.</title>
        <authorList>
            <person name="Lucas S."/>
            <person name="Han J."/>
            <person name="Lapidus A."/>
            <person name="Bruce D."/>
            <person name="Goodwin L."/>
            <person name="Pitluck S."/>
            <person name="Peters L."/>
            <person name="Kyrpides N."/>
            <person name="Mavromatis K."/>
            <person name="Ivanova N."/>
            <person name="Mikhailova N."/>
            <person name="Pagani I."/>
            <person name="Teshima H."/>
            <person name="Detter J.C."/>
            <person name="Tapia R."/>
            <person name="Han C."/>
            <person name="Land M."/>
            <person name="Hauser L."/>
            <person name="Markowitz V."/>
            <person name="Cheng J.-F."/>
            <person name="Hugenholtz P."/>
            <person name="Woyke T."/>
            <person name="Wu D."/>
            <person name="Gronow S."/>
            <person name="Wellnitz S."/>
            <person name="Brambilla E."/>
            <person name="Klenk H.-P."/>
            <person name="Eisen J.A."/>
        </authorList>
    </citation>
    <scope>NUCLEOTIDE SEQUENCE [LARGE SCALE GENOMIC DNA]</scope>
    <source>
        <strain evidence="3">DSM 12168 / CIP 105900 / DD5/3</strain>
    </source>
</reference>
<gene>
    <name evidence="2" type="ordered locus">Trebr_1404</name>
</gene>
<dbReference type="GO" id="GO:0006813">
    <property type="term" value="P:potassium ion transport"/>
    <property type="evidence" value="ECO:0007669"/>
    <property type="project" value="InterPro"/>
</dbReference>
<organism evidence="2 3">
    <name type="scientific">Treponema brennaborense (strain DSM 12168 / CIP 105900 / DD5/3)</name>
    <dbReference type="NCBI Taxonomy" id="906968"/>
    <lineage>
        <taxon>Bacteria</taxon>
        <taxon>Pseudomonadati</taxon>
        <taxon>Spirochaetota</taxon>
        <taxon>Spirochaetia</taxon>
        <taxon>Spirochaetales</taxon>
        <taxon>Treponemataceae</taxon>
        <taxon>Treponema</taxon>
    </lineage>
</organism>
<dbReference type="InterPro" id="IPR050721">
    <property type="entry name" value="Trk_Ktr_HKT_K-transport"/>
</dbReference>
<dbReference type="Gene3D" id="3.30.70.1450">
    <property type="entry name" value="Regulator of K+ conductance, C-terminal domain"/>
    <property type="match status" value="1"/>
</dbReference>
<dbReference type="Gene3D" id="3.40.50.720">
    <property type="entry name" value="NAD(P)-binding Rossmann-like Domain"/>
    <property type="match status" value="1"/>
</dbReference>
<dbReference type="eggNOG" id="COG0569">
    <property type="taxonomic scope" value="Bacteria"/>
</dbReference>
<accession>F4LN63</accession>
<dbReference type="InterPro" id="IPR003148">
    <property type="entry name" value="RCK_N"/>
</dbReference>
<proteinExistence type="predicted"/>
<dbReference type="OrthoDB" id="350291at2"/>
<keyword evidence="3" id="KW-1185">Reference proteome</keyword>
<dbReference type="Proteomes" id="UP000006546">
    <property type="component" value="Chromosome"/>
</dbReference>
<dbReference type="EMBL" id="CP002696">
    <property type="protein sequence ID" value="AEE16828.1"/>
    <property type="molecule type" value="Genomic_DNA"/>
</dbReference>
<dbReference type="PROSITE" id="PS51202">
    <property type="entry name" value="RCK_C"/>
    <property type="match status" value="1"/>
</dbReference>
<dbReference type="PANTHER" id="PTHR43833:SF7">
    <property type="entry name" value="KTR SYSTEM POTASSIUM UPTAKE PROTEIN C"/>
    <property type="match status" value="1"/>
</dbReference>
<dbReference type="GO" id="GO:0008324">
    <property type="term" value="F:monoatomic cation transmembrane transporter activity"/>
    <property type="evidence" value="ECO:0007669"/>
    <property type="project" value="InterPro"/>
</dbReference>
<name>F4LN63_TREBD</name>
<dbReference type="SUPFAM" id="SSF116726">
    <property type="entry name" value="TrkA C-terminal domain-like"/>
    <property type="match status" value="1"/>
</dbReference>
<dbReference type="RefSeq" id="WP_013758533.1">
    <property type="nucleotide sequence ID" value="NC_015500.1"/>
</dbReference>
<dbReference type="Pfam" id="PF02254">
    <property type="entry name" value="TrkA_N"/>
    <property type="match status" value="1"/>
</dbReference>
<dbReference type="STRING" id="906968.Trebr_1404"/>
<dbReference type="HOGENOM" id="CLU_046525_3_3_12"/>
<evidence type="ECO:0000313" key="2">
    <source>
        <dbReference type="EMBL" id="AEE16828.1"/>
    </source>
</evidence>
<protein>
    <submittedName>
        <fullName evidence="2">TrkA-N domain protein</fullName>
    </submittedName>
</protein>
<dbReference type="KEGG" id="tbe:Trebr_1404"/>
<dbReference type="Pfam" id="PF02080">
    <property type="entry name" value="TrkA_C"/>
    <property type="match status" value="1"/>
</dbReference>
<dbReference type="InterPro" id="IPR036721">
    <property type="entry name" value="RCK_C_sf"/>
</dbReference>
<feature type="domain" description="RCK C-terminal" evidence="1">
    <location>
        <begin position="134"/>
        <end position="220"/>
    </location>
</feature>
<dbReference type="PANTHER" id="PTHR43833">
    <property type="entry name" value="POTASSIUM CHANNEL PROTEIN 2-RELATED-RELATED"/>
    <property type="match status" value="1"/>
</dbReference>
<dbReference type="AlphaFoldDB" id="F4LN63"/>
<dbReference type="InterPro" id="IPR006037">
    <property type="entry name" value="RCK_C"/>
</dbReference>